<evidence type="ECO:0000313" key="2">
    <source>
        <dbReference type="EMBL" id="RCW68031.1"/>
    </source>
</evidence>
<comment type="caution">
    <text evidence="2">The sequence shown here is derived from an EMBL/GenBank/DDBJ whole genome shotgun (WGS) entry which is preliminary data.</text>
</comment>
<protein>
    <submittedName>
        <fullName evidence="2">Uncharacterized protein</fullName>
    </submittedName>
</protein>
<name>A0A368XJ22_9BURK</name>
<dbReference type="EMBL" id="QPJK01000008">
    <property type="protein sequence ID" value="RCW68031.1"/>
    <property type="molecule type" value="Genomic_DNA"/>
</dbReference>
<dbReference type="AlphaFoldDB" id="A0A368XJ22"/>
<dbReference type="OrthoDB" id="8536242at2"/>
<sequence length="212" mass="23405">MSRYNAPFEIHVHGQVPLRADVNYEQIQEALKPLWKYAGARSLAAAAASAYEEEPGIRFEPAEHLLDMCWTVPGDEDFKQALDEMCMSLNELSGQGAAIEVSFYDAEFDEDDEEAPDDEESRDDFVMLFVGPNPAAIMQVQRDLLVQDVIHTMERHFDASELSGVVAEIDKLFTQRFDALTNSLDLGKPSRGPGSGGGSHGGGGGRRPRHLH</sequence>
<dbReference type="InterPro" id="IPR046545">
    <property type="entry name" value="DUF6806"/>
</dbReference>
<feature type="compositionally biased region" description="Gly residues" evidence="1">
    <location>
        <begin position="193"/>
        <end position="205"/>
    </location>
</feature>
<evidence type="ECO:0000256" key="1">
    <source>
        <dbReference type="SAM" id="MobiDB-lite"/>
    </source>
</evidence>
<evidence type="ECO:0000313" key="3">
    <source>
        <dbReference type="Proteomes" id="UP000252884"/>
    </source>
</evidence>
<dbReference type="Proteomes" id="UP000252884">
    <property type="component" value="Unassembled WGS sequence"/>
</dbReference>
<keyword evidence="3" id="KW-1185">Reference proteome</keyword>
<proteinExistence type="predicted"/>
<reference evidence="2 3" key="1">
    <citation type="submission" date="2018-07" db="EMBL/GenBank/DDBJ databases">
        <title>Genomic Encyclopedia of Type Strains, Phase IV (KMG-IV): sequencing the most valuable type-strain genomes for metagenomic binning, comparative biology and taxonomic classification.</title>
        <authorList>
            <person name="Goeker M."/>
        </authorList>
    </citation>
    <scope>NUCLEOTIDE SEQUENCE [LARGE SCALE GENOMIC DNA]</scope>
    <source>
        <strain evidence="2 3">DSM 21634</strain>
    </source>
</reference>
<feature type="region of interest" description="Disordered" evidence="1">
    <location>
        <begin position="183"/>
        <end position="212"/>
    </location>
</feature>
<gene>
    <name evidence="2" type="ORF">DES41_108208</name>
</gene>
<dbReference type="Pfam" id="PF20621">
    <property type="entry name" value="DUF6806"/>
    <property type="match status" value="1"/>
</dbReference>
<accession>A0A368XJ22</accession>
<organism evidence="2 3">
    <name type="scientific">Pseudorhodoferax soli</name>
    <dbReference type="NCBI Taxonomy" id="545864"/>
    <lineage>
        <taxon>Bacteria</taxon>
        <taxon>Pseudomonadati</taxon>
        <taxon>Pseudomonadota</taxon>
        <taxon>Betaproteobacteria</taxon>
        <taxon>Burkholderiales</taxon>
        <taxon>Comamonadaceae</taxon>
    </lineage>
</organism>
<dbReference type="RefSeq" id="WP_114470577.1">
    <property type="nucleotide sequence ID" value="NZ_QPJK01000008.1"/>
</dbReference>